<organism evidence="1 2">
    <name type="scientific">Candidatus Falkowbacteria bacterium CG1_02_41_21</name>
    <dbReference type="NCBI Taxonomy" id="1805147"/>
    <lineage>
        <taxon>Bacteria</taxon>
        <taxon>Candidatus Falkowiibacteriota</taxon>
    </lineage>
</organism>
<evidence type="ECO:0008006" key="3">
    <source>
        <dbReference type="Google" id="ProtNLM"/>
    </source>
</evidence>
<accession>A0A1J4TCV2</accession>
<dbReference type="Proteomes" id="UP000182860">
    <property type="component" value="Unassembled WGS sequence"/>
</dbReference>
<gene>
    <name evidence="1" type="ORF">AUJ35_01070</name>
</gene>
<comment type="caution">
    <text evidence="1">The sequence shown here is derived from an EMBL/GenBank/DDBJ whole genome shotgun (WGS) entry which is preliminary data.</text>
</comment>
<evidence type="ECO:0000313" key="1">
    <source>
        <dbReference type="EMBL" id="OIO08047.1"/>
    </source>
</evidence>
<name>A0A1J4TCV2_9BACT</name>
<proteinExistence type="predicted"/>
<reference evidence="1 2" key="1">
    <citation type="journal article" date="2016" name="Environ. Microbiol.">
        <title>Genomic resolution of a cold subsurface aquifer community provides metabolic insights for novel microbes adapted to high CO concentrations.</title>
        <authorList>
            <person name="Probst A.J."/>
            <person name="Castelle C.J."/>
            <person name="Singh A."/>
            <person name="Brown C.T."/>
            <person name="Anantharaman K."/>
            <person name="Sharon I."/>
            <person name="Hug L.A."/>
            <person name="Burstein D."/>
            <person name="Emerson J.B."/>
            <person name="Thomas B.C."/>
            <person name="Banfield J.F."/>
        </authorList>
    </citation>
    <scope>NUCLEOTIDE SEQUENCE [LARGE SCALE GENOMIC DNA]</scope>
    <source>
        <strain evidence="1">CG1_02_41_21</strain>
    </source>
</reference>
<dbReference type="EMBL" id="MNUV01000017">
    <property type="protein sequence ID" value="OIO08047.1"/>
    <property type="molecule type" value="Genomic_DNA"/>
</dbReference>
<protein>
    <recommendedName>
        <fullName evidence="3">DUF4012 domain-containing protein</fullName>
    </recommendedName>
</protein>
<dbReference type="Pfam" id="PF13196">
    <property type="entry name" value="DUF4012"/>
    <property type="match status" value="1"/>
</dbReference>
<dbReference type="AlphaFoldDB" id="A0A1J4TCV2"/>
<sequence length="641" mass="71433">MTRYLRYFILTIAALLLLFVVLNLAAAMNLVRVYSAGTSAKKDLQASLDSLQANNFSAVVISAGEAEDSLAVAFSRLESLEDNFWVKRSDSLYPQIKDLEYMVKTAEVLARSLSAGAAIGQKVNGILPDQPGVSFSDLKKADKEAVLKLIYESVPDLNGVKANLDLALMDLKKVDNSGWFGPLQKQMSLAKDELQVGAELMAKTITLSQLLPVLAGYPDPANYLVLLQNSDELRPTGGFLGTLGVLQTDLGDLVKFRTNDAYHLDMPASLDPNFKVTPPAPLQKYLGTDRWYLRDSNWSPDWPTSAQKIQWFYNAEAKYNSDPEIKNPPQFDGVVAITPRLVTDLLYIVGPITVNGQEYNKDNFTDLLQYEVEMAYRDKGVSEWDRKKVIGDILKELKTRLFALPTDRYLDLIGALNANIEKKNILFYFNDAQIQATARNLNWGGAIESVPGDYLMLVDANLAAFKTDRVMEKKLSYSVTPKDDGYVAKVTMNYKHTGGFDWKTTRYRSYVRIYVPLGSELIKTEGISDGEVSKGEEDFGRPEAKKTYFGGFISIEPGQSDTLVFEYRLPSNIANQIKAGQYSLYLQKQAGNNIQNLAVALQFDNDIKSYTDNFTNIVQSTGGLLSGQDVFETDRFINIGL</sequence>
<dbReference type="InterPro" id="IPR025101">
    <property type="entry name" value="DUF4012"/>
</dbReference>
<evidence type="ECO:0000313" key="2">
    <source>
        <dbReference type="Proteomes" id="UP000182860"/>
    </source>
</evidence>